<reference evidence="1 2" key="2">
    <citation type="journal article" date="2022" name="Mol. Ecol. Resour.">
        <title>The genomes of chicory, endive, great burdock and yacon provide insights into Asteraceae paleo-polyploidization history and plant inulin production.</title>
        <authorList>
            <person name="Fan W."/>
            <person name="Wang S."/>
            <person name="Wang H."/>
            <person name="Wang A."/>
            <person name="Jiang F."/>
            <person name="Liu H."/>
            <person name="Zhao H."/>
            <person name="Xu D."/>
            <person name="Zhang Y."/>
        </authorList>
    </citation>
    <scope>NUCLEOTIDE SEQUENCE [LARGE SCALE GENOMIC DNA]</scope>
    <source>
        <strain evidence="2">cv. Yunnan</strain>
        <tissue evidence="1">Leaves</tissue>
    </source>
</reference>
<comment type="caution">
    <text evidence="1">The sequence shown here is derived from an EMBL/GenBank/DDBJ whole genome shotgun (WGS) entry which is preliminary data.</text>
</comment>
<proteinExistence type="predicted"/>
<accession>A0ACB9FZW9</accession>
<evidence type="ECO:0000313" key="1">
    <source>
        <dbReference type="EMBL" id="KAI3776511.1"/>
    </source>
</evidence>
<evidence type="ECO:0000313" key="2">
    <source>
        <dbReference type="Proteomes" id="UP001056120"/>
    </source>
</evidence>
<gene>
    <name evidence="1" type="ORF">L1987_46296</name>
</gene>
<name>A0ACB9FZW9_9ASTR</name>
<dbReference type="EMBL" id="CM042032">
    <property type="protein sequence ID" value="KAI3776511.1"/>
    <property type="molecule type" value="Genomic_DNA"/>
</dbReference>
<organism evidence="1 2">
    <name type="scientific">Smallanthus sonchifolius</name>
    <dbReference type="NCBI Taxonomy" id="185202"/>
    <lineage>
        <taxon>Eukaryota</taxon>
        <taxon>Viridiplantae</taxon>
        <taxon>Streptophyta</taxon>
        <taxon>Embryophyta</taxon>
        <taxon>Tracheophyta</taxon>
        <taxon>Spermatophyta</taxon>
        <taxon>Magnoliopsida</taxon>
        <taxon>eudicotyledons</taxon>
        <taxon>Gunneridae</taxon>
        <taxon>Pentapetalae</taxon>
        <taxon>asterids</taxon>
        <taxon>campanulids</taxon>
        <taxon>Asterales</taxon>
        <taxon>Asteraceae</taxon>
        <taxon>Asteroideae</taxon>
        <taxon>Heliantheae alliance</taxon>
        <taxon>Millerieae</taxon>
        <taxon>Smallanthus</taxon>
    </lineage>
</organism>
<keyword evidence="2" id="KW-1185">Reference proteome</keyword>
<sequence length="197" mass="22408">MGPETPSLSGGGDRRFVVICFRSKNPERVFTRVHSLRERLDSTHATHHNEILMVPSRIESHGKGILKPHQLMLEFEEICKEDQSKLHDGAFHEVLKCTQEAIVLPPLVALAIQSAIAAINCSGVMLGSFPIRRGAHFIDLSDEDLAYVIEEYDQCNEDLKIRAILDDTLRFSWTNDRLYCFQPKDFIMQIDTVEASR</sequence>
<protein>
    <submittedName>
        <fullName evidence="1">Uncharacterized protein</fullName>
    </submittedName>
</protein>
<dbReference type="Proteomes" id="UP001056120">
    <property type="component" value="Linkage Group LG15"/>
</dbReference>
<reference evidence="2" key="1">
    <citation type="journal article" date="2022" name="Mol. Ecol. Resour.">
        <title>The genomes of chicory, endive, great burdock and yacon provide insights into Asteraceae palaeo-polyploidization history and plant inulin production.</title>
        <authorList>
            <person name="Fan W."/>
            <person name="Wang S."/>
            <person name="Wang H."/>
            <person name="Wang A."/>
            <person name="Jiang F."/>
            <person name="Liu H."/>
            <person name="Zhao H."/>
            <person name="Xu D."/>
            <person name="Zhang Y."/>
        </authorList>
    </citation>
    <scope>NUCLEOTIDE SEQUENCE [LARGE SCALE GENOMIC DNA]</scope>
    <source>
        <strain evidence="2">cv. Yunnan</strain>
    </source>
</reference>